<dbReference type="PANTHER" id="PTHR13052:SF2">
    <property type="entry name" value="NUCLEAR FACTOR KAPPA-B-BINDING PROTEIN"/>
    <property type="match status" value="1"/>
</dbReference>
<evidence type="ECO:0000259" key="4">
    <source>
        <dbReference type="PROSITE" id="PS51916"/>
    </source>
</evidence>
<evidence type="ECO:0000256" key="3">
    <source>
        <dbReference type="SAM" id="MobiDB-lite"/>
    </source>
</evidence>
<sequence>SAGQPRKRPPNAPPPNHHQQQQQHRSSKRPRPHIEQPPRSPLLTLSSHIHLRWDDRARRVLPADDQIGIPWRHLAPFLDSPPRAPRTLADVATVPRRIFSLADIPLLGGVLSYQVWDACLTEADRRFLARFLPPGSDAEEAVQDLLTGENHHFGNPLVTWSSALCCGDLHPDAVLNKEQQIRADKKAYHAHLKNYHSEYVKMLIIYSILLMLQCPS</sequence>
<dbReference type="InterPro" id="IPR024867">
    <property type="entry name" value="NFRKB"/>
</dbReference>
<keyword evidence="6" id="KW-1185">Reference proteome</keyword>
<reference evidence="6" key="2">
    <citation type="journal article" date="2017" name="Nat. Plants">
        <title>The Aegilops tauschii genome reveals multiple impacts of transposons.</title>
        <authorList>
            <person name="Zhao G."/>
            <person name="Zou C."/>
            <person name="Li K."/>
            <person name="Wang K."/>
            <person name="Li T."/>
            <person name="Gao L."/>
            <person name="Zhang X."/>
            <person name="Wang H."/>
            <person name="Yang Z."/>
            <person name="Liu X."/>
            <person name="Jiang W."/>
            <person name="Mao L."/>
            <person name="Kong X."/>
            <person name="Jiao Y."/>
            <person name="Jia J."/>
        </authorList>
    </citation>
    <scope>NUCLEOTIDE SEQUENCE [LARGE SCALE GENOMIC DNA]</scope>
    <source>
        <strain evidence="6">cv. AL8/78</strain>
    </source>
</reference>
<evidence type="ECO:0000256" key="2">
    <source>
        <dbReference type="ARBA" id="ARBA00023242"/>
    </source>
</evidence>
<accession>A0A453MMR0</accession>
<dbReference type="EnsemblPlants" id="AET5Gv21242900.8">
    <property type="protein sequence ID" value="AET5Gv21242900.8"/>
    <property type="gene ID" value="AET5Gv21242900"/>
</dbReference>
<reference evidence="5" key="3">
    <citation type="journal article" date="2017" name="Nature">
        <title>Genome sequence of the progenitor of the wheat D genome Aegilops tauschii.</title>
        <authorList>
            <person name="Luo M.C."/>
            <person name="Gu Y.Q."/>
            <person name="Puiu D."/>
            <person name="Wang H."/>
            <person name="Twardziok S.O."/>
            <person name="Deal K.R."/>
            <person name="Huo N."/>
            <person name="Zhu T."/>
            <person name="Wang L."/>
            <person name="Wang Y."/>
            <person name="McGuire P.E."/>
            <person name="Liu S."/>
            <person name="Long H."/>
            <person name="Ramasamy R.K."/>
            <person name="Rodriguez J.C."/>
            <person name="Van S.L."/>
            <person name="Yuan L."/>
            <person name="Wang Z."/>
            <person name="Xia Z."/>
            <person name="Xiao L."/>
            <person name="Anderson O.D."/>
            <person name="Ouyang S."/>
            <person name="Liang Y."/>
            <person name="Zimin A.V."/>
            <person name="Pertea G."/>
            <person name="Qi P."/>
            <person name="Bennetzen J.L."/>
            <person name="Dai X."/>
            <person name="Dawson M.W."/>
            <person name="Muller H.G."/>
            <person name="Kugler K."/>
            <person name="Rivarola-Duarte L."/>
            <person name="Spannagl M."/>
            <person name="Mayer K.F.X."/>
            <person name="Lu F.H."/>
            <person name="Bevan M.W."/>
            <person name="Leroy P."/>
            <person name="Li P."/>
            <person name="You F.M."/>
            <person name="Sun Q."/>
            <person name="Liu Z."/>
            <person name="Lyons E."/>
            <person name="Wicker T."/>
            <person name="Salzberg S.L."/>
            <person name="Devos K.M."/>
            <person name="Dvorak J."/>
        </authorList>
    </citation>
    <scope>NUCLEOTIDE SEQUENCE [LARGE SCALE GENOMIC DNA]</scope>
    <source>
        <strain evidence="5">cv. AL8/78</strain>
    </source>
</reference>
<dbReference type="InterPro" id="IPR044867">
    <property type="entry name" value="DEUBAD_dom"/>
</dbReference>
<reference evidence="6" key="1">
    <citation type="journal article" date="2014" name="Science">
        <title>Ancient hybridizations among the ancestral genomes of bread wheat.</title>
        <authorList>
            <consortium name="International Wheat Genome Sequencing Consortium,"/>
            <person name="Marcussen T."/>
            <person name="Sandve S.R."/>
            <person name="Heier L."/>
            <person name="Spannagl M."/>
            <person name="Pfeifer M."/>
            <person name="Jakobsen K.S."/>
            <person name="Wulff B.B."/>
            <person name="Steuernagel B."/>
            <person name="Mayer K.F."/>
            <person name="Olsen O.A."/>
        </authorList>
    </citation>
    <scope>NUCLEOTIDE SEQUENCE [LARGE SCALE GENOMIC DNA]</scope>
    <source>
        <strain evidence="6">cv. AL8/78</strain>
    </source>
</reference>
<organism evidence="5 6">
    <name type="scientific">Aegilops tauschii subsp. strangulata</name>
    <name type="common">Goatgrass</name>
    <dbReference type="NCBI Taxonomy" id="200361"/>
    <lineage>
        <taxon>Eukaryota</taxon>
        <taxon>Viridiplantae</taxon>
        <taxon>Streptophyta</taxon>
        <taxon>Embryophyta</taxon>
        <taxon>Tracheophyta</taxon>
        <taxon>Spermatophyta</taxon>
        <taxon>Magnoliopsida</taxon>
        <taxon>Liliopsida</taxon>
        <taxon>Poales</taxon>
        <taxon>Poaceae</taxon>
        <taxon>BOP clade</taxon>
        <taxon>Pooideae</taxon>
        <taxon>Triticodae</taxon>
        <taxon>Triticeae</taxon>
        <taxon>Triticinae</taxon>
        <taxon>Aegilops</taxon>
    </lineage>
</organism>
<dbReference type="Proteomes" id="UP000015105">
    <property type="component" value="Chromosome 5D"/>
</dbReference>
<dbReference type="AlphaFoldDB" id="A0A453MMR0"/>
<proteinExistence type="predicted"/>
<feature type="domain" description="DEUBAD" evidence="4">
    <location>
        <begin position="98"/>
        <end position="209"/>
    </location>
</feature>
<feature type="region of interest" description="Disordered" evidence="3">
    <location>
        <begin position="1"/>
        <end position="41"/>
    </location>
</feature>
<dbReference type="Gramene" id="AET5Gv21242900.8">
    <property type="protein sequence ID" value="AET5Gv21242900.8"/>
    <property type="gene ID" value="AET5Gv21242900"/>
</dbReference>
<reference evidence="5" key="4">
    <citation type="submission" date="2019-03" db="UniProtKB">
        <authorList>
            <consortium name="EnsemblPlants"/>
        </authorList>
    </citation>
    <scope>IDENTIFICATION</scope>
</reference>
<reference evidence="5" key="5">
    <citation type="journal article" date="2021" name="G3 (Bethesda)">
        <title>Aegilops tauschii genome assembly Aet v5.0 features greater sequence contiguity and improved annotation.</title>
        <authorList>
            <person name="Wang L."/>
            <person name="Zhu T."/>
            <person name="Rodriguez J.C."/>
            <person name="Deal K.R."/>
            <person name="Dubcovsky J."/>
            <person name="McGuire P.E."/>
            <person name="Lux T."/>
            <person name="Spannagl M."/>
            <person name="Mayer K.F.X."/>
            <person name="Baldrich P."/>
            <person name="Meyers B.C."/>
            <person name="Huo N."/>
            <person name="Gu Y.Q."/>
            <person name="Zhou H."/>
            <person name="Devos K.M."/>
            <person name="Bennetzen J.L."/>
            <person name="Unver T."/>
            <person name="Budak H."/>
            <person name="Gulick P.J."/>
            <person name="Galiba G."/>
            <person name="Kalapos B."/>
            <person name="Nelson D.R."/>
            <person name="Li P."/>
            <person name="You F.M."/>
            <person name="Luo M.C."/>
            <person name="Dvorak J."/>
        </authorList>
    </citation>
    <scope>NUCLEOTIDE SEQUENCE [LARGE SCALE GENOMIC DNA]</scope>
    <source>
        <strain evidence="5">cv. AL8/78</strain>
    </source>
</reference>
<keyword evidence="2" id="KW-0539">Nucleus</keyword>
<name>A0A453MMR0_AEGTS</name>
<protein>
    <recommendedName>
        <fullName evidence="4">DEUBAD domain-containing protein</fullName>
    </recommendedName>
</protein>
<comment type="subcellular location">
    <subcellularLocation>
        <location evidence="1">Nucleus</location>
    </subcellularLocation>
</comment>
<evidence type="ECO:0000256" key="1">
    <source>
        <dbReference type="ARBA" id="ARBA00004123"/>
    </source>
</evidence>
<evidence type="ECO:0000313" key="6">
    <source>
        <dbReference type="Proteomes" id="UP000015105"/>
    </source>
</evidence>
<dbReference type="CDD" id="cd21865">
    <property type="entry name" value="DEUBAD_NFRKB"/>
    <property type="match status" value="1"/>
</dbReference>
<dbReference type="PROSITE" id="PS51916">
    <property type="entry name" value="DEUBAD"/>
    <property type="match status" value="1"/>
</dbReference>
<dbReference type="PANTHER" id="PTHR13052">
    <property type="entry name" value="NFRKB-RELATED"/>
    <property type="match status" value="1"/>
</dbReference>
<evidence type="ECO:0000313" key="5">
    <source>
        <dbReference type="EnsemblPlants" id="AET5Gv21242900.8"/>
    </source>
</evidence>
<dbReference type="GO" id="GO:0031011">
    <property type="term" value="C:Ino80 complex"/>
    <property type="evidence" value="ECO:0007669"/>
    <property type="project" value="InterPro"/>
</dbReference>